<evidence type="ECO:0000313" key="1">
    <source>
        <dbReference type="EMBL" id="KAG8654937.1"/>
    </source>
</evidence>
<accession>A0ACB7HQP0</accession>
<reference evidence="2" key="1">
    <citation type="journal article" date="2016" name="Nat. Biotechnol.">
        <title>Sequencing wild and cultivated cassava and related species reveals extensive interspecific hybridization and genetic diversity.</title>
        <authorList>
            <person name="Bredeson J.V."/>
            <person name="Lyons J.B."/>
            <person name="Prochnik S.E."/>
            <person name="Wu G.A."/>
            <person name="Ha C.M."/>
            <person name="Edsinger-Gonzales E."/>
            <person name="Grimwood J."/>
            <person name="Schmutz J."/>
            <person name="Rabbi I.Y."/>
            <person name="Egesi C."/>
            <person name="Nauluvula P."/>
            <person name="Lebot V."/>
            <person name="Ndunguru J."/>
            <person name="Mkamilo G."/>
            <person name="Bart R.S."/>
            <person name="Setter T.L."/>
            <person name="Gleadow R.M."/>
            <person name="Kulakow P."/>
            <person name="Ferguson M.E."/>
            <person name="Rounsley S."/>
            <person name="Rokhsar D.S."/>
        </authorList>
    </citation>
    <scope>NUCLEOTIDE SEQUENCE [LARGE SCALE GENOMIC DNA]</scope>
    <source>
        <strain evidence="2">cv. AM560-2</strain>
    </source>
</reference>
<protein>
    <submittedName>
        <fullName evidence="1">Uncharacterized protein</fullName>
    </submittedName>
</protein>
<dbReference type="Proteomes" id="UP000091857">
    <property type="component" value="Chromosome 5"/>
</dbReference>
<sequence>MAESWEMMAVTAFKDIQTRRIQYQLHESSYNVPGKVTELEWKDYCPNVFRNIQEADNVDLTDYMMLLCEKNFLREVSSPGKAGRTIALSNNEQMLIKILKKSEVKVLLDVLPKYYFHRTKNPASVITTLYGLHSVRQVGGLKVYFVVCSKHIPKYVSVHNVFHLKGSSKGRKTHKLVVEEHVLHKDSDFNYCFYLKPSIRAKLLAQINLDCEFLLAEGVIEYSLLLGVSMQTTSPGSVDSQSSCRNTGYSSSIDSVDSNYSNSDTSSSCSSQEFDDTQLISFNNCGLPNCGECKLGVGTPARAVQKKMAENENGKNPKSFKVVLYFAIVDFNRRYTMKKGFKHLYKSLQYDSKHISAVNTKEYTSCFLNYIERIFLAENSDSSL</sequence>
<comment type="caution">
    <text evidence="1">The sequence shown here is derived from an EMBL/GenBank/DDBJ whole genome shotgun (WGS) entry which is preliminary data.</text>
</comment>
<evidence type="ECO:0000313" key="2">
    <source>
        <dbReference type="Proteomes" id="UP000091857"/>
    </source>
</evidence>
<organism evidence="1 2">
    <name type="scientific">Manihot esculenta</name>
    <name type="common">Cassava</name>
    <name type="synonym">Jatropha manihot</name>
    <dbReference type="NCBI Taxonomy" id="3983"/>
    <lineage>
        <taxon>Eukaryota</taxon>
        <taxon>Viridiplantae</taxon>
        <taxon>Streptophyta</taxon>
        <taxon>Embryophyta</taxon>
        <taxon>Tracheophyta</taxon>
        <taxon>Spermatophyta</taxon>
        <taxon>Magnoliopsida</taxon>
        <taxon>eudicotyledons</taxon>
        <taxon>Gunneridae</taxon>
        <taxon>Pentapetalae</taxon>
        <taxon>rosids</taxon>
        <taxon>fabids</taxon>
        <taxon>Malpighiales</taxon>
        <taxon>Euphorbiaceae</taxon>
        <taxon>Crotonoideae</taxon>
        <taxon>Manihoteae</taxon>
        <taxon>Manihot</taxon>
    </lineage>
</organism>
<gene>
    <name evidence="1" type="ORF">MANES_05G194800v8</name>
</gene>
<keyword evidence="2" id="KW-1185">Reference proteome</keyword>
<name>A0ACB7HQP0_MANES</name>
<proteinExistence type="predicted"/>
<dbReference type="EMBL" id="CM004391">
    <property type="protein sequence ID" value="KAG8654937.1"/>
    <property type="molecule type" value="Genomic_DNA"/>
</dbReference>